<dbReference type="OrthoDB" id="9770600at2"/>
<evidence type="ECO:0000313" key="3">
    <source>
        <dbReference type="EMBL" id="KIT14953.1"/>
    </source>
</evidence>
<name>A0A0D1D4G0_9RHOB</name>
<dbReference type="RefSeq" id="WP_043920041.1">
    <property type="nucleotide sequence ID" value="NZ_FZPF01000001.1"/>
</dbReference>
<evidence type="ECO:0000256" key="2">
    <source>
        <dbReference type="SAM" id="Phobius"/>
    </source>
</evidence>
<feature type="transmembrane region" description="Helical" evidence="2">
    <location>
        <begin position="266"/>
        <end position="285"/>
    </location>
</feature>
<organism evidence="3 4">
    <name type="scientific">Jannaschia aquimarina</name>
    <dbReference type="NCBI Taxonomy" id="935700"/>
    <lineage>
        <taxon>Bacteria</taxon>
        <taxon>Pseudomonadati</taxon>
        <taxon>Pseudomonadota</taxon>
        <taxon>Alphaproteobacteria</taxon>
        <taxon>Rhodobacterales</taxon>
        <taxon>Roseobacteraceae</taxon>
        <taxon>Jannaschia</taxon>
    </lineage>
</organism>
<protein>
    <recommendedName>
        <fullName evidence="5">DUF2157 domain-containing protein</fullName>
    </recommendedName>
</protein>
<feature type="transmembrane region" description="Helical" evidence="2">
    <location>
        <begin position="144"/>
        <end position="161"/>
    </location>
</feature>
<sequence length="369" mass="38857">MIERDDLRAAVSAGLLTEMQAGHLTALADARRGTREAISPGEEPFELFRGFNEIFIVAGLLILSTGWWLMTGIAMIASDGLTGIVLMTTTGAGLVCLLSEYFIRRRRMVAPAIMLTILFTMAAATAARVVAGGAIPVLTFLDPGLGLVAILSTIVALLGYFLRYRVPFALALIAILTFLATFLVVAETTGTALTWIGLFNLAAGSAYAWATLVLGLVVFAIAMRFDMSDPHRVTRRSANGFWLHIVAAPAIVNTMAISLLADPTTLRLTALAGILALLALVALVIDRRSFLVSGAGYTVALAGFAGSGAGIAFAILAMGAGLVLLGAAWERIRAVLMDGLGDAIPRDRLPPAHHPDRIRTPASPPPAAR</sequence>
<feature type="transmembrane region" description="Helical" evidence="2">
    <location>
        <begin position="115"/>
        <end position="138"/>
    </location>
</feature>
<keyword evidence="2" id="KW-0472">Membrane</keyword>
<feature type="transmembrane region" description="Helical" evidence="2">
    <location>
        <begin position="83"/>
        <end position="103"/>
    </location>
</feature>
<dbReference type="EMBL" id="JYFE01000060">
    <property type="protein sequence ID" value="KIT14953.1"/>
    <property type="molecule type" value="Genomic_DNA"/>
</dbReference>
<gene>
    <name evidence="3" type="ORF">jaqu_32780</name>
</gene>
<evidence type="ECO:0000256" key="1">
    <source>
        <dbReference type="SAM" id="MobiDB-lite"/>
    </source>
</evidence>
<comment type="caution">
    <text evidence="3">The sequence shown here is derived from an EMBL/GenBank/DDBJ whole genome shotgun (WGS) entry which is preliminary data.</text>
</comment>
<dbReference type="STRING" id="935700.jaqu_32780"/>
<evidence type="ECO:0008006" key="5">
    <source>
        <dbReference type="Google" id="ProtNLM"/>
    </source>
</evidence>
<evidence type="ECO:0000313" key="4">
    <source>
        <dbReference type="Proteomes" id="UP000032232"/>
    </source>
</evidence>
<feature type="transmembrane region" description="Helical" evidence="2">
    <location>
        <begin position="54"/>
        <end position="77"/>
    </location>
</feature>
<reference evidence="3 4" key="1">
    <citation type="submission" date="2015-02" db="EMBL/GenBank/DDBJ databases">
        <title>Genome Sequence of Jannaschia aquimarina DSM28248, a member of the Roseobacter clade.</title>
        <authorList>
            <person name="Voget S."/>
            <person name="Daniel R."/>
        </authorList>
    </citation>
    <scope>NUCLEOTIDE SEQUENCE [LARGE SCALE GENOMIC DNA]</scope>
    <source>
        <strain evidence="3 4">GSW-M26</strain>
    </source>
</reference>
<feature type="region of interest" description="Disordered" evidence="1">
    <location>
        <begin position="347"/>
        <end position="369"/>
    </location>
</feature>
<feature type="compositionally biased region" description="Basic and acidic residues" evidence="1">
    <location>
        <begin position="347"/>
        <end position="359"/>
    </location>
</feature>
<feature type="transmembrane region" description="Helical" evidence="2">
    <location>
        <begin position="168"/>
        <end position="186"/>
    </location>
</feature>
<keyword evidence="2" id="KW-1133">Transmembrane helix</keyword>
<dbReference type="Proteomes" id="UP000032232">
    <property type="component" value="Unassembled WGS sequence"/>
</dbReference>
<feature type="transmembrane region" description="Helical" evidence="2">
    <location>
        <begin position="192"/>
        <end position="221"/>
    </location>
</feature>
<dbReference type="AlphaFoldDB" id="A0A0D1D4G0"/>
<proteinExistence type="predicted"/>
<keyword evidence="2" id="KW-0812">Transmembrane</keyword>
<accession>A0A0D1D4G0</accession>
<keyword evidence="4" id="KW-1185">Reference proteome</keyword>
<dbReference type="PATRIC" id="fig|935700.4.peg.3386"/>
<feature type="transmembrane region" description="Helical" evidence="2">
    <location>
        <begin position="241"/>
        <end position="260"/>
    </location>
</feature>
<feature type="transmembrane region" description="Helical" evidence="2">
    <location>
        <begin position="297"/>
        <end position="329"/>
    </location>
</feature>